<proteinExistence type="predicted"/>
<gene>
    <name evidence="1" type="ORF">BV22DRAFT_1134261</name>
</gene>
<accession>A0ACB8AZN6</accession>
<protein>
    <submittedName>
        <fullName evidence="1">Uncharacterized protein</fullName>
    </submittedName>
</protein>
<reference evidence="1" key="1">
    <citation type="journal article" date="2021" name="New Phytol.">
        <title>Evolutionary innovations through gain and loss of genes in the ectomycorrhizal Boletales.</title>
        <authorList>
            <person name="Wu G."/>
            <person name="Miyauchi S."/>
            <person name="Morin E."/>
            <person name="Kuo A."/>
            <person name="Drula E."/>
            <person name="Varga T."/>
            <person name="Kohler A."/>
            <person name="Feng B."/>
            <person name="Cao Y."/>
            <person name="Lipzen A."/>
            <person name="Daum C."/>
            <person name="Hundley H."/>
            <person name="Pangilinan J."/>
            <person name="Johnson J."/>
            <person name="Barry K."/>
            <person name="LaButti K."/>
            <person name="Ng V."/>
            <person name="Ahrendt S."/>
            <person name="Min B."/>
            <person name="Choi I.G."/>
            <person name="Park H."/>
            <person name="Plett J.M."/>
            <person name="Magnuson J."/>
            <person name="Spatafora J.W."/>
            <person name="Nagy L.G."/>
            <person name="Henrissat B."/>
            <person name="Grigoriev I.V."/>
            <person name="Yang Z.L."/>
            <person name="Xu J."/>
            <person name="Martin F.M."/>
        </authorList>
    </citation>
    <scope>NUCLEOTIDE SEQUENCE</scope>
    <source>
        <strain evidence="1">KUC20120723A-06</strain>
    </source>
</reference>
<keyword evidence="2" id="KW-1185">Reference proteome</keyword>
<comment type="caution">
    <text evidence="1">The sequence shown here is derived from an EMBL/GenBank/DDBJ whole genome shotgun (WGS) entry which is preliminary data.</text>
</comment>
<sequence>MGDSNSAGNPRVAPVEGNPVGSVLYDRTSTTEESSQRTIEPVHTISQEIRDDFNGSSTATQIAKKPDIAPPEQSGRDLFEWDDSAGGIEGSSVFRVVASYNLRPITELSGKVFLRVWWHIVSERNLMYYRNAKGVAVGVLNDYDLASTNEGQQGNKRMGTIPFMAIELLDHEGFEGHITHQYRHDAESLVWVLAWVTLHYVHGTRLPRKDRPLEAWQSLQAPECGVKKSAFVLRGRLRIVPPPSQKRNWQVVMRSLKMLNAHYSQDGDKDHDEDEEEEEDEDENENEDQDEDVDEGSDENQDEHEHQLVVLTVEEVFRKWLHHEVLRKSLRRGRMNVRG</sequence>
<name>A0ACB8AZN6_9AGAM</name>
<dbReference type="Proteomes" id="UP000790709">
    <property type="component" value="Unassembled WGS sequence"/>
</dbReference>
<evidence type="ECO:0000313" key="1">
    <source>
        <dbReference type="EMBL" id="KAH7918880.1"/>
    </source>
</evidence>
<organism evidence="1 2">
    <name type="scientific">Leucogyrophana mollusca</name>
    <dbReference type="NCBI Taxonomy" id="85980"/>
    <lineage>
        <taxon>Eukaryota</taxon>
        <taxon>Fungi</taxon>
        <taxon>Dikarya</taxon>
        <taxon>Basidiomycota</taxon>
        <taxon>Agaricomycotina</taxon>
        <taxon>Agaricomycetes</taxon>
        <taxon>Agaricomycetidae</taxon>
        <taxon>Boletales</taxon>
        <taxon>Boletales incertae sedis</taxon>
        <taxon>Leucogyrophana</taxon>
    </lineage>
</organism>
<dbReference type="EMBL" id="MU266721">
    <property type="protein sequence ID" value="KAH7918880.1"/>
    <property type="molecule type" value="Genomic_DNA"/>
</dbReference>
<evidence type="ECO:0000313" key="2">
    <source>
        <dbReference type="Proteomes" id="UP000790709"/>
    </source>
</evidence>